<evidence type="ECO:0000313" key="11">
    <source>
        <dbReference type="EMBL" id="KRH25558.1"/>
    </source>
</evidence>
<protein>
    <recommendedName>
        <fullName evidence="10">PGG domain-containing protein</fullName>
    </recommendedName>
</protein>
<dbReference type="RefSeq" id="XP_014620315.1">
    <property type="nucleotide sequence ID" value="XM_014764829.3"/>
</dbReference>
<dbReference type="InterPro" id="IPR036770">
    <property type="entry name" value="Ankyrin_rpt-contain_sf"/>
</dbReference>
<keyword evidence="13" id="KW-1185">Reference proteome</keyword>
<keyword evidence="3 9" id="KW-0812">Transmembrane</keyword>
<feature type="repeat" description="ANK" evidence="8">
    <location>
        <begin position="130"/>
        <end position="162"/>
    </location>
</feature>
<keyword evidence="4" id="KW-0677">Repeat</keyword>
<dbReference type="Pfam" id="PF13962">
    <property type="entry name" value="PGG"/>
    <property type="match status" value="1"/>
</dbReference>
<feature type="transmembrane region" description="Helical" evidence="9">
    <location>
        <begin position="550"/>
        <end position="574"/>
    </location>
</feature>
<dbReference type="SMR" id="K7LU71"/>
<dbReference type="GO" id="GO:0016020">
    <property type="term" value="C:membrane"/>
    <property type="evidence" value="ECO:0000318"/>
    <property type="project" value="GO_Central"/>
</dbReference>
<dbReference type="OMA" id="FICHYLV"/>
<feature type="repeat" description="ANK" evidence="8">
    <location>
        <begin position="198"/>
        <end position="220"/>
    </location>
</feature>
<feature type="transmembrane region" description="Helical" evidence="9">
    <location>
        <begin position="580"/>
        <end position="606"/>
    </location>
</feature>
<dbReference type="PANTHER" id="PTHR24186">
    <property type="entry name" value="PROTEIN PHOSPHATASE 1 REGULATORY SUBUNIT"/>
    <property type="match status" value="1"/>
</dbReference>
<dbReference type="InterPro" id="IPR026961">
    <property type="entry name" value="PGG_dom"/>
</dbReference>
<dbReference type="EnsemblPlants" id="KRH25558">
    <property type="protein sequence ID" value="KRH25558"/>
    <property type="gene ID" value="GLYMA_12G111500"/>
</dbReference>
<reference evidence="11 12" key="1">
    <citation type="journal article" date="2010" name="Nature">
        <title>Genome sequence of the palaeopolyploid soybean.</title>
        <authorList>
            <person name="Schmutz J."/>
            <person name="Cannon S.B."/>
            <person name="Schlueter J."/>
            <person name="Ma J."/>
            <person name="Mitros T."/>
            <person name="Nelson W."/>
            <person name="Hyten D.L."/>
            <person name="Song Q."/>
            <person name="Thelen J.J."/>
            <person name="Cheng J."/>
            <person name="Xu D."/>
            <person name="Hellsten U."/>
            <person name="May G.D."/>
            <person name="Yu Y."/>
            <person name="Sakurai T."/>
            <person name="Umezawa T."/>
            <person name="Bhattacharyya M.K."/>
            <person name="Sandhu D."/>
            <person name="Valliyodan B."/>
            <person name="Lindquist E."/>
            <person name="Peto M."/>
            <person name="Grant D."/>
            <person name="Shu S."/>
            <person name="Goodstein D."/>
            <person name="Barry K."/>
            <person name="Futrell-Griggs M."/>
            <person name="Abernathy B."/>
            <person name="Du J."/>
            <person name="Tian Z."/>
            <person name="Zhu L."/>
            <person name="Gill N."/>
            <person name="Joshi T."/>
            <person name="Libault M."/>
            <person name="Sethuraman A."/>
            <person name="Zhang X.-C."/>
            <person name="Shinozaki K."/>
            <person name="Nguyen H.T."/>
            <person name="Wing R.A."/>
            <person name="Cregan P."/>
            <person name="Specht J."/>
            <person name="Grimwood J."/>
            <person name="Rokhsar D."/>
            <person name="Stacey G."/>
            <person name="Shoemaker R.C."/>
            <person name="Jackson S.A."/>
        </authorList>
    </citation>
    <scope>NUCLEOTIDE SEQUENCE [LARGE SCALE GENOMIC DNA]</scope>
    <source>
        <strain evidence="12">cv. Williams 82</strain>
        <tissue evidence="11">Callus</tissue>
    </source>
</reference>
<reference evidence="11" key="3">
    <citation type="submission" date="2018-07" db="EMBL/GenBank/DDBJ databases">
        <title>WGS assembly of Glycine max.</title>
        <authorList>
            <person name="Schmutz J."/>
            <person name="Cannon S."/>
            <person name="Schlueter J."/>
            <person name="Ma J."/>
            <person name="Mitros T."/>
            <person name="Nelson W."/>
            <person name="Hyten D."/>
            <person name="Song Q."/>
            <person name="Thelen J."/>
            <person name="Cheng J."/>
            <person name="Xu D."/>
            <person name="Hellsten U."/>
            <person name="May G."/>
            <person name="Yu Y."/>
            <person name="Sakurai T."/>
            <person name="Umezawa T."/>
            <person name="Bhattacharyya M."/>
            <person name="Sandhu D."/>
            <person name="Valliyodan B."/>
            <person name="Lindquist E."/>
            <person name="Peto M."/>
            <person name="Grant D."/>
            <person name="Shu S."/>
            <person name="Goodstein D."/>
            <person name="Barry K."/>
            <person name="Futrell-Griggs M."/>
            <person name="Abernathy B."/>
            <person name="Du J."/>
            <person name="Tian Z."/>
            <person name="Zhu L."/>
            <person name="Gill N."/>
            <person name="Joshi T."/>
            <person name="Libault M."/>
            <person name="Sethuraman A."/>
            <person name="Zhang X."/>
            <person name="Shinozaki K."/>
            <person name="Nguyen H."/>
            <person name="Wing R."/>
            <person name="Cregan P."/>
            <person name="Specht J."/>
            <person name="Grimwood J."/>
            <person name="Rokhsar D."/>
            <person name="Stacey G."/>
            <person name="Shoemaker R."/>
            <person name="Jackson S."/>
        </authorList>
    </citation>
    <scope>NUCLEOTIDE SEQUENCE</scope>
    <source>
        <tissue evidence="11">Callus</tissue>
    </source>
</reference>
<evidence type="ECO:0000313" key="13">
    <source>
        <dbReference type="Proteomes" id="UP000008827"/>
    </source>
</evidence>
<dbReference type="PaxDb" id="3847-GLYMA12G12463.1"/>
<dbReference type="PROSITE" id="PS50088">
    <property type="entry name" value="ANK_REPEAT"/>
    <property type="match status" value="5"/>
</dbReference>
<dbReference type="KEGG" id="gmx:106795379"/>
<evidence type="ECO:0000256" key="8">
    <source>
        <dbReference type="PROSITE-ProRule" id="PRU00023"/>
    </source>
</evidence>
<dbReference type="InterPro" id="IPR002110">
    <property type="entry name" value="Ankyrin_rpt"/>
</dbReference>
<dbReference type="STRING" id="3847.K7LU71"/>
<feature type="repeat" description="ANK" evidence="8">
    <location>
        <begin position="339"/>
        <end position="362"/>
    </location>
</feature>
<organism evidence="12">
    <name type="scientific">Glycine max</name>
    <name type="common">Soybean</name>
    <name type="synonym">Glycine hispida</name>
    <dbReference type="NCBI Taxonomy" id="3847"/>
    <lineage>
        <taxon>Eukaryota</taxon>
        <taxon>Viridiplantae</taxon>
        <taxon>Streptophyta</taxon>
        <taxon>Embryophyta</taxon>
        <taxon>Tracheophyta</taxon>
        <taxon>Spermatophyta</taxon>
        <taxon>Magnoliopsida</taxon>
        <taxon>eudicotyledons</taxon>
        <taxon>Gunneridae</taxon>
        <taxon>Pentapetalae</taxon>
        <taxon>rosids</taxon>
        <taxon>fabids</taxon>
        <taxon>Fabales</taxon>
        <taxon>Fabaceae</taxon>
        <taxon>Papilionoideae</taxon>
        <taxon>50 kb inversion clade</taxon>
        <taxon>NPAAA clade</taxon>
        <taxon>indigoferoid/millettioid clade</taxon>
        <taxon>Phaseoleae</taxon>
        <taxon>Glycine</taxon>
        <taxon>Glycine subgen. Soja</taxon>
    </lineage>
</organism>
<keyword evidence="5 9" id="KW-1133">Transmembrane helix</keyword>
<dbReference type="Gene3D" id="1.25.40.20">
    <property type="entry name" value="Ankyrin repeat-containing domain"/>
    <property type="match status" value="1"/>
</dbReference>
<feature type="domain" description="PGG" evidence="10">
    <location>
        <begin position="461"/>
        <end position="571"/>
    </location>
</feature>
<keyword evidence="7 9" id="KW-0472">Membrane</keyword>
<dbReference type="GO" id="GO:0005886">
    <property type="term" value="C:plasma membrane"/>
    <property type="evidence" value="ECO:0007669"/>
    <property type="project" value="UniProtKB-SubCell"/>
</dbReference>
<sequence>MNHSQNSINLVDAKQRCSERMKKLKNTQFSSQQGAAASQPRPLLHKELVGEKKVMNSEFNEAVEKGDMDNFVNVLEQVCRERNLPLSAVFDQVTWTGDSLLHVAADKGKQHIVELIADHFQELLIRRNARGDTALHVAVRSMNSNIVKFILNKDKKLAKEKNQYGNTPLHEAVYSEHVDVVNQILLADKDVVHSLNKSNQSPLYLAVANGNLEILNLLLDVPLPSDLPRCLGNSPLHAAILERKPDLIKHILVERPELVYLRDEDGGTPLHYAAYIGYGQGFHILLENSSKNSYEIVLEANKKGHLPIHLAGKRGHVEVVQNFLQRDWNINPFVLLNQKGQNILHVAAKNGRSDVVRCLMKNWKIDQSTINQKDCDGNTPLHLASKNLFPKVLYFITQDRRTNMNLLNNNGLTARDIVNNNQLAIRKFLANRVLKEAGVPLKVKDMLRSQHKQSPRTELSLKDLLTTFLVVATLMVTVTFAAAFTMPGGVYGPDDPNPKNRGTAIFAHKPLFWVFTIFNIIAMYSSVIACGLMLLAFVFDHKLATQATTIAMGGLVLAFLTVPVAFMAAVRLVVANNFTLALIITVIGVLYSSIILLCLVFGFFPIGYSPPQVAKLVLRILITLINYDDKPRDSVSQKEDKMRKDN</sequence>
<name>K7LU71_SOYBN</name>
<dbReference type="SMART" id="SM00248">
    <property type="entry name" value="ANK"/>
    <property type="match status" value="9"/>
</dbReference>
<evidence type="ECO:0000256" key="3">
    <source>
        <dbReference type="ARBA" id="ARBA00022692"/>
    </source>
</evidence>
<evidence type="ECO:0000256" key="4">
    <source>
        <dbReference type="ARBA" id="ARBA00022737"/>
    </source>
</evidence>
<evidence type="ECO:0000256" key="6">
    <source>
        <dbReference type="ARBA" id="ARBA00023043"/>
    </source>
</evidence>
<dbReference type="PROSITE" id="PS50297">
    <property type="entry name" value="ANK_REP_REGION"/>
    <property type="match status" value="5"/>
</dbReference>
<evidence type="ECO:0000256" key="9">
    <source>
        <dbReference type="SAM" id="Phobius"/>
    </source>
</evidence>
<evidence type="ECO:0000259" key="10">
    <source>
        <dbReference type="Pfam" id="PF13962"/>
    </source>
</evidence>
<evidence type="ECO:0000256" key="7">
    <source>
        <dbReference type="ARBA" id="ARBA00023136"/>
    </source>
</evidence>
<evidence type="ECO:0000256" key="2">
    <source>
        <dbReference type="ARBA" id="ARBA00004413"/>
    </source>
</evidence>
<dbReference type="AlphaFoldDB" id="K7LU71"/>
<dbReference type="HOGENOM" id="CLU_000134_36_4_1"/>
<comment type="subcellular location">
    <subcellularLocation>
        <location evidence="2">Cell membrane</location>
        <topology evidence="2">Peripheral membrane protein</topology>
        <orientation evidence="2">Cytoplasmic side</orientation>
    </subcellularLocation>
    <subcellularLocation>
        <location evidence="1">Membrane</location>
        <topology evidence="1">Multi-pass membrane protein</topology>
    </subcellularLocation>
</comment>
<feature type="repeat" description="ANK" evidence="8">
    <location>
        <begin position="164"/>
        <end position="191"/>
    </location>
</feature>
<feature type="repeat" description="ANK" evidence="8">
    <location>
        <begin position="303"/>
        <end position="331"/>
    </location>
</feature>
<evidence type="ECO:0000313" key="12">
    <source>
        <dbReference type="EnsemblPlants" id="KRH25558"/>
    </source>
</evidence>
<dbReference type="EMBL" id="CM000845">
    <property type="protein sequence ID" value="KRH25558.1"/>
    <property type="molecule type" value="Genomic_DNA"/>
</dbReference>
<dbReference type="SUPFAM" id="SSF48403">
    <property type="entry name" value="Ankyrin repeat"/>
    <property type="match status" value="1"/>
</dbReference>
<feature type="transmembrane region" description="Helical" evidence="9">
    <location>
        <begin position="464"/>
        <end position="491"/>
    </location>
</feature>
<dbReference type="Gramene" id="KRH25558">
    <property type="protein sequence ID" value="KRH25558"/>
    <property type="gene ID" value="GLYMA_12G111500"/>
</dbReference>
<dbReference type="Proteomes" id="UP000008827">
    <property type="component" value="Chromosome 12"/>
</dbReference>
<evidence type="ECO:0000256" key="1">
    <source>
        <dbReference type="ARBA" id="ARBA00004141"/>
    </source>
</evidence>
<gene>
    <name evidence="12" type="primary">LOC106795379</name>
    <name evidence="11" type="ORF">GLYMA_12G111500</name>
</gene>
<dbReference type="FunFam" id="1.25.40.20:FF:000813">
    <property type="entry name" value="Ankyrin repeat-containing protein"/>
    <property type="match status" value="1"/>
</dbReference>
<reference evidence="12" key="2">
    <citation type="submission" date="2018-02" db="UniProtKB">
        <authorList>
            <consortium name="EnsemblPlants"/>
        </authorList>
    </citation>
    <scope>IDENTIFICATION</scope>
    <source>
        <strain evidence="12">Williams 82</strain>
    </source>
</reference>
<keyword evidence="6 8" id="KW-0040">ANK repeat</keyword>
<dbReference type="OrthoDB" id="10040922at2759"/>
<dbReference type="Pfam" id="PF12796">
    <property type="entry name" value="Ank_2"/>
    <property type="match status" value="3"/>
</dbReference>
<feature type="transmembrane region" description="Helical" evidence="9">
    <location>
        <begin position="511"/>
        <end position="538"/>
    </location>
</feature>
<evidence type="ECO:0000256" key="5">
    <source>
        <dbReference type="ARBA" id="ARBA00022989"/>
    </source>
</evidence>
<proteinExistence type="predicted"/>
<dbReference type="eggNOG" id="KOG0504">
    <property type="taxonomic scope" value="Eukaryota"/>
</dbReference>
<accession>K7LU71</accession>
<dbReference type="GeneID" id="106795379"/>
<dbReference type="PANTHER" id="PTHR24186:SF46">
    <property type="entry name" value="PROTEIN ACCELERATED CELL DEATH 6-LIKE"/>
    <property type="match status" value="1"/>
</dbReference>